<dbReference type="RefSeq" id="WP_377853114.1">
    <property type="nucleotide sequence ID" value="NZ_JBHLZU010000015.1"/>
</dbReference>
<evidence type="ECO:0000256" key="1">
    <source>
        <dbReference type="SAM" id="SignalP"/>
    </source>
</evidence>
<dbReference type="PROSITE" id="PS51257">
    <property type="entry name" value="PROKAR_LIPOPROTEIN"/>
    <property type="match status" value="1"/>
</dbReference>
<organism evidence="2 3">
    <name type="scientific">Allokutzneria oryzae</name>
    <dbReference type="NCBI Taxonomy" id="1378989"/>
    <lineage>
        <taxon>Bacteria</taxon>
        <taxon>Bacillati</taxon>
        <taxon>Actinomycetota</taxon>
        <taxon>Actinomycetes</taxon>
        <taxon>Pseudonocardiales</taxon>
        <taxon>Pseudonocardiaceae</taxon>
        <taxon>Allokutzneria</taxon>
    </lineage>
</organism>
<proteinExistence type="predicted"/>
<dbReference type="Proteomes" id="UP001589693">
    <property type="component" value="Unassembled WGS sequence"/>
</dbReference>
<dbReference type="EMBL" id="JBHLZU010000015">
    <property type="protein sequence ID" value="MFB9905773.1"/>
    <property type="molecule type" value="Genomic_DNA"/>
</dbReference>
<protein>
    <recommendedName>
        <fullName evidence="4">DUF3558 domain-containing protein</fullName>
    </recommendedName>
</protein>
<name>A0ABV5ZZZ7_9PSEU</name>
<feature type="signal peptide" evidence="1">
    <location>
        <begin position="1"/>
        <end position="23"/>
    </location>
</feature>
<evidence type="ECO:0000313" key="2">
    <source>
        <dbReference type="EMBL" id="MFB9905773.1"/>
    </source>
</evidence>
<evidence type="ECO:0008006" key="4">
    <source>
        <dbReference type="Google" id="ProtNLM"/>
    </source>
</evidence>
<feature type="chain" id="PRO_5045415778" description="DUF3558 domain-containing protein" evidence="1">
    <location>
        <begin position="24"/>
        <end position="121"/>
    </location>
</feature>
<dbReference type="InterPro" id="IPR038468">
    <property type="entry name" value="MmpS_C"/>
</dbReference>
<accession>A0ABV5ZZZ7</accession>
<keyword evidence="3" id="KW-1185">Reference proteome</keyword>
<comment type="caution">
    <text evidence="2">The sequence shown here is derived from an EMBL/GenBank/DDBJ whole genome shotgun (WGS) entry which is preliminary data.</text>
</comment>
<evidence type="ECO:0000313" key="3">
    <source>
        <dbReference type="Proteomes" id="UP001589693"/>
    </source>
</evidence>
<sequence>MSSKAFRLVLLLALSAVSASSLSGCGLFGRSWDVRFEVRGPGEATVKSRFAGDNDKVETASNTTLPWTKSRSVGFGFNDLWVEGGKPGTVCKVFVDDKLVGEKKVDDKGNATCRANNQDPE</sequence>
<gene>
    <name evidence="2" type="ORF">ACFFQA_17705</name>
</gene>
<keyword evidence="1" id="KW-0732">Signal</keyword>
<reference evidence="2 3" key="1">
    <citation type="submission" date="2024-09" db="EMBL/GenBank/DDBJ databases">
        <authorList>
            <person name="Sun Q."/>
            <person name="Mori K."/>
        </authorList>
    </citation>
    <scope>NUCLEOTIDE SEQUENCE [LARGE SCALE GENOMIC DNA]</scope>
    <source>
        <strain evidence="2 3">TBRC 7907</strain>
    </source>
</reference>
<dbReference type="Gene3D" id="2.60.40.2880">
    <property type="entry name" value="MmpS1-5, C-terminal soluble domain"/>
    <property type="match status" value="1"/>
</dbReference>